<evidence type="ECO:0000256" key="1">
    <source>
        <dbReference type="SAM" id="MobiDB-lite"/>
    </source>
</evidence>
<evidence type="ECO:0000313" key="2">
    <source>
        <dbReference type="EMBL" id="KAF2195830.1"/>
    </source>
</evidence>
<feature type="region of interest" description="Disordered" evidence="1">
    <location>
        <begin position="123"/>
        <end position="162"/>
    </location>
</feature>
<dbReference type="EMBL" id="ML994610">
    <property type="protein sequence ID" value="KAF2195830.1"/>
    <property type="molecule type" value="Genomic_DNA"/>
</dbReference>
<accession>A0A6A6F0D9</accession>
<gene>
    <name evidence="2" type="ORF">K469DRAFT_682080</name>
</gene>
<organism evidence="2 3">
    <name type="scientific">Zopfia rhizophila CBS 207.26</name>
    <dbReference type="NCBI Taxonomy" id="1314779"/>
    <lineage>
        <taxon>Eukaryota</taxon>
        <taxon>Fungi</taxon>
        <taxon>Dikarya</taxon>
        <taxon>Ascomycota</taxon>
        <taxon>Pezizomycotina</taxon>
        <taxon>Dothideomycetes</taxon>
        <taxon>Dothideomycetes incertae sedis</taxon>
        <taxon>Zopfiaceae</taxon>
        <taxon>Zopfia</taxon>
    </lineage>
</organism>
<feature type="region of interest" description="Disordered" evidence="1">
    <location>
        <begin position="22"/>
        <end position="44"/>
    </location>
</feature>
<protein>
    <submittedName>
        <fullName evidence="2">Uncharacterized protein</fullName>
    </submittedName>
</protein>
<name>A0A6A6F0D9_9PEZI</name>
<dbReference type="Proteomes" id="UP000800200">
    <property type="component" value="Unassembled WGS sequence"/>
</dbReference>
<evidence type="ECO:0000313" key="3">
    <source>
        <dbReference type="Proteomes" id="UP000800200"/>
    </source>
</evidence>
<proteinExistence type="predicted"/>
<dbReference type="AlphaFoldDB" id="A0A6A6F0D9"/>
<reference evidence="2" key="1">
    <citation type="journal article" date="2020" name="Stud. Mycol.">
        <title>101 Dothideomycetes genomes: a test case for predicting lifestyles and emergence of pathogens.</title>
        <authorList>
            <person name="Haridas S."/>
            <person name="Albert R."/>
            <person name="Binder M."/>
            <person name="Bloem J."/>
            <person name="Labutti K."/>
            <person name="Salamov A."/>
            <person name="Andreopoulos B."/>
            <person name="Baker S."/>
            <person name="Barry K."/>
            <person name="Bills G."/>
            <person name="Bluhm B."/>
            <person name="Cannon C."/>
            <person name="Castanera R."/>
            <person name="Culley D."/>
            <person name="Daum C."/>
            <person name="Ezra D."/>
            <person name="Gonzalez J."/>
            <person name="Henrissat B."/>
            <person name="Kuo A."/>
            <person name="Liang C."/>
            <person name="Lipzen A."/>
            <person name="Lutzoni F."/>
            <person name="Magnuson J."/>
            <person name="Mondo S."/>
            <person name="Nolan M."/>
            <person name="Ohm R."/>
            <person name="Pangilinan J."/>
            <person name="Park H.-J."/>
            <person name="Ramirez L."/>
            <person name="Alfaro M."/>
            <person name="Sun H."/>
            <person name="Tritt A."/>
            <person name="Yoshinaga Y."/>
            <person name="Zwiers L.-H."/>
            <person name="Turgeon B."/>
            <person name="Goodwin S."/>
            <person name="Spatafora J."/>
            <person name="Crous P."/>
            <person name="Grigoriev I."/>
        </authorList>
    </citation>
    <scope>NUCLEOTIDE SEQUENCE</scope>
    <source>
        <strain evidence="2">CBS 207.26</strain>
    </source>
</reference>
<keyword evidence="3" id="KW-1185">Reference proteome</keyword>
<sequence>MLDGPFSNVEACQQYDNARRKAQEELDNYVPSDTEDKEEDGTKRLDNTAEQIPHALPTLENDVTACLKCSIGCKNVDPTQQSSQALEVVQQLGPTPGLPGQPSNKRDTVLSVQQPLSAIKIATATTTGGLPSPPNRPNKRKVLMTEEEDGAERRTKRMRLQH</sequence>